<evidence type="ECO:0000256" key="3">
    <source>
        <dbReference type="ARBA" id="ARBA00022771"/>
    </source>
</evidence>
<dbReference type="GO" id="GO:0045944">
    <property type="term" value="P:positive regulation of transcription by RNA polymerase II"/>
    <property type="evidence" value="ECO:0007669"/>
    <property type="project" value="TreeGrafter"/>
</dbReference>
<reference evidence="13" key="1">
    <citation type="submission" date="2022-11" db="UniProtKB">
        <authorList>
            <consortium name="WormBaseParasite"/>
        </authorList>
    </citation>
    <scope>IDENTIFICATION</scope>
</reference>
<feature type="compositionally biased region" description="Low complexity" evidence="10">
    <location>
        <begin position="173"/>
        <end position="187"/>
    </location>
</feature>
<keyword evidence="5" id="KW-0805">Transcription regulation</keyword>
<dbReference type="Gene3D" id="3.30.50.10">
    <property type="entry name" value="Erythroid Transcription Factor GATA-1, subunit A"/>
    <property type="match status" value="1"/>
</dbReference>
<proteinExistence type="predicted"/>
<dbReference type="PRINTS" id="PR00619">
    <property type="entry name" value="GATAZNFINGER"/>
</dbReference>
<name>A0A914Y398_9BILA</name>
<dbReference type="SMART" id="SM00401">
    <property type="entry name" value="ZnF_GATA"/>
    <property type="match status" value="1"/>
</dbReference>
<dbReference type="GO" id="GO:0045165">
    <property type="term" value="P:cell fate commitment"/>
    <property type="evidence" value="ECO:0007669"/>
    <property type="project" value="TreeGrafter"/>
</dbReference>
<dbReference type="GO" id="GO:0009888">
    <property type="term" value="P:tissue development"/>
    <property type="evidence" value="ECO:0007669"/>
    <property type="project" value="UniProtKB-ARBA"/>
</dbReference>
<keyword evidence="7" id="KW-0804">Transcription</keyword>
<protein>
    <submittedName>
        <fullName evidence="13">GATA-type domain-containing protein</fullName>
    </submittedName>
</protein>
<comment type="subcellular location">
    <subcellularLocation>
        <location evidence="1">Nucleus</location>
    </subcellularLocation>
</comment>
<evidence type="ECO:0000256" key="8">
    <source>
        <dbReference type="ARBA" id="ARBA00023242"/>
    </source>
</evidence>
<keyword evidence="3 9" id="KW-0863">Zinc-finger</keyword>
<dbReference type="GO" id="GO:0005634">
    <property type="term" value="C:nucleus"/>
    <property type="evidence" value="ECO:0007669"/>
    <property type="project" value="UniProtKB-SubCell"/>
</dbReference>
<evidence type="ECO:0000256" key="1">
    <source>
        <dbReference type="ARBA" id="ARBA00004123"/>
    </source>
</evidence>
<dbReference type="PROSITE" id="PS50114">
    <property type="entry name" value="GATA_ZN_FINGER_2"/>
    <property type="match status" value="1"/>
</dbReference>
<dbReference type="GO" id="GO:0000122">
    <property type="term" value="P:negative regulation of transcription by RNA polymerase II"/>
    <property type="evidence" value="ECO:0007669"/>
    <property type="project" value="TreeGrafter"/>
</dbReference>
<feature type="compositionally biased region" description="Low complexity" evidence="10">
    <location>
        <begin position="295"/>
        <end position="305"/>
    </location>
</feature>
<keyword evidence="6" id="KW-0238">DNA-binding</keyword>
<keyword evidence="12" id="KW-1185">Reference proteome</keyword>
<evidence type="ECO:0000256" key="10">
    <source>
        <dbReference type="SAM" id="MobiDB-lite"/>
    </source>
</evidence>
<dbReference type="Proteomes" id="UP000887577">
    <property type="component" value="Unplaced"/>
</dbReference>
<accession>A0A914Y398</accession>
<dbReference type="FunFam" id="3.30.50.10:FF:000032">
    <property type="entry name" value="Transcription factor GATA-3"/>
    <property type="match status" value="1"/>
</dbReference>
<dbReference type="AlphaFoldDB" id="A0A914Y398"/>
<dbReference type="InterPro" id="IPR000679">
    <property type="entry name" value="Znf_GATA"/>
</dbReference>
<evidence type="ECO:0000313" key="13">
    <source>
        <dbReference type="WBParaSite" id="PSU_v2.g13922.t1"/>
    </source>
</evidence>
<sequence>MKHELNSQSKFELTNPQDAYNAYSNLTAMQVHPSLNVAQSYYYPTISTQPSYSIMNSDFDLGQNPYFDLNAAASNYVTYDSSLAAGLSQAYHNQQQYFTVPSTVNFNHLQPPSNHQGIFDLCECTACGKPFQIVDIIKDSNGLPICQDCYRKELTRQNTLITTVSHSNELHHLQQQQHQEQQQQQQEVEMHYPKSIPSGSGSEKKKQATKKISNAVPQRRQNLICSNCGDCKTTLWRRNHNGEPVCNACGLYYKLHNVDRPMTMKKDGIQTRKRKPRNQEIGSGGGGPVRRRTGNNSSNTSSNSTQIRQIEEINHANLTYEQG</sequence>
<dbReference type="PANTHER" id="PTHR10071:SF281">
    <property type="entry name" value="BOX A-BINDING FACTOR-RELATED"/>
    <property type="match status" value="1"/>
</dbReference>
<feature type="region of interest" description="Disordered" evidence="10">
    <location>
        <begin position="266"/>
        <end position="323"/>
    </location>
</feature>
<evidence type="ECO:0000256" key="9">
    <source>
        <dbReference type="PROSITE-ProRule" id="PRU00094"/>
    </source>
</evidence>
<feature type="domain" description="GATA-type" evidence="11">
    <location>
        <begin position="219"/>
        <end position="272"/>
    </location>
</feature>
<dbReference type="CDD" id="cd00202">
    <property type="entry name" value="ZnF_GATA"/>
    <property type="match status" value="1"/>
</dbReference>
<evidence type="ECO:0000256" key="4">
    <source>
        <dbReference type="ARBA" id="ARBA00022833"/>
    </source>
</evidence>
<dbReference type="WBParaSite" id="PSU_v2.g13922.t1">
    <property type="protein sequence ID" value="PSU_v2.g13922.t1"/>
    <property type="gene ID" value="PSU_v2.g13922"/>
</dbReference>
<evidence type="ECO:0000259" key="11">
    <source>
        <dbReference type="PROSITE" id="PS50114"/>
    </source>
</evidence>
<dbReference type="InterPro" id="IPR013088">
    <property type="entry name" value="Znf_NHR/GATA"/>
</dbReference>
<dbReference type="GO" id="GO:0000978">
    <property type="term" value="F:RNA polymerase II cis-regulatory region sequence-specific DNA binding"/>
    <property type="evidence" value="ECO:0007669"/>
    <property type="project" value="TreeGrafter"/>
</dbReference>
<dbReference type="InterPro" id="IPR039355">
    <property type="entry name" value="Transcription_factor_GATA"/>
</dbReference>
<evidence type="ECO:0000256" key="7">
    <source>
        <dbReference type="ARBA" id="ARBA00023163"/>
    </source>
</evidence>
<dbReference type="GO" id="GO:0000981">
    <property type="term" value="F:DNA-binding transcription factor activity, RNA polymerase II-specific"/>
    <property type="evidence" value="ECO:0007669"/>
    <property type="project" value="TreeGrafter"/>
</dbReference>
<evidence type="ECO:0000256" key="6">
    <source>
        <dbReference type="ARBA" id="ARBA00023125"/>
    </source>
</evidence>
<dbReference type="PROSITE" id="PS00344">
    <property type="entry name" value="GATA_ZN_FINGER_1"/>
    <property type="match status" value="1"/>
</dbReference>
<keyword evidence="4" id="KW-0862">Zinc</keyword>
<feature type="region of interest" description="Disordered" evidence="10">
    <location>
        <begin position="172"/>
        <end position="214"/>
    </location>
</feature>
<dbReference type="PANTHER" id="PTHR10071">
    <property type="entry name" value="TRANSCRIPTION FACTOR GATA FAMILY MEMBER"/>
    <property type="match status" value="1"/>
</dbReference>
<organism evidence="12 13">
    <name type="scientific">Panagrolaimus superbus</name>
    <dbReference type="NCBI Taxonomy" id="310955"/>
    <lineage>
        <taxon>Eukaryota</taxon>
        <taxon>Metazoa</taxon>
        <taxon>Ecdysozoa</taxon>
        <taxon>Nematoda</taxon>
        <taxon>Chromadorea</taxon>
        <taxon>Rhabditida</taxon>
        <taxon>Tylenchina</taxon>
        <taxon>Panagrolaimomorpha</taxon>
        <taxon>Panagrolaimoidea</taxon>
        <taxon>Panagrolaimidae</taxon>
        <taxon>Panagrolaimus</taxon>
    </lineage>
</organism>
<keyword evidence="8" id="KW-0539">Nucleus</keyword>
<keyword evidence="2" id="KW-0479">Metal-binding</keyword>
<dbReference type="GO" id="GO:0008270">
    <property type="term" value="F:zinc ion binding"/>
    <property type="evidence" value="ECO:0007669"/>
    <property type="project" value="UniProtKB-KW"/>
</dbReference>
<evidence type="ECO:0000256" key="5">
    <source>
        <dbReference type="ARBA" id="ARBA00023015"/>
    </source>
</evidence>
<evidence type="ECO:0000313" key="12">
    <source>
        <dbReference type="Proteomes" id="UP000887577"/>
    </source>
</evidence>
<dbReference type="Pfam" id="PF00320">
    <property type="entry name" value="GATA"/>
    <property type="match status" value="1"/>
</dbReference>
<evidence type="ECO:0000256" key="2">
    <source>
        <dbReference type="ARBA" id="ARBA00022723"/>
    </source>
</evidence>
<dbReference type="SUPFAM" id="SSF57716">
    <property type="entry name" value="Glucocorticoid receptor-like (DNA-binding domain)"/>
    <property type="match status" value="1"/>
</dbReference>